<proteinExistence type="predicted"/>
<comment type="caution">
    <text evidence="1">The sequence shown here is derived from an EMBL/GenBank/DDBJ whole genome shotgun (WGS) entry which is preliminary data.</text>
</comment>
<dbReference type="Proteomes" id="UP000607653">
    <property type="component" value="Unassembled WGS sequence"/>
</dbReference>
<evidence type="ECO:0000313" key="1">
    <source>
        <dbReference type="EMBL" id="DAD31282.1"/>
    </source>
</evidence>
<dbReference type="EMBL" id="DUZY01000003">
    <property type="protein sequence ID" value="DAD31282.1"/>
    <property type="molecule type" value="Genomic_DNA"/>
</dbReference>
<reference evidence="1 2" key="1">
    <citation type="journal article" date="2020" name="Mol. Biol. Evol.">
        <title>Distinct Expression and Methylation Patterns for Genes with Different Fates following a Single Whole-Genome Duplication in Flowering Plants.</title>
        <authorList>
            <person name="Shi T."/>
            <person name="Rahmani R.S."/>
            <person name="Gugger P.F."/>
            <person name="Wang M."/>
            <person name="Li H."/>
            <person name="Zhang Y."/>
            <person name="Li Z."/>
            <person name="Wang Q."/>
            <person name="Van de Peer Y."/>
            <person name="Marchal K."/>
            <person name="Chen J."/>
        </authorList>
    </citation>
    <scope>NUCLEOTIDE SEQUENCE [LARGE SCALE GENOMIC DNA]</scope>
    <source>
        <tissue evidence="1">Leaf</tissue>
    </source>
</reference>
<organism evidence="1 2">
    <name type="scientific">Nelumbo nucifera</name>
    <name type="common">Sacred lotus</name>
    <dbReference type="NCBI Taxonomy" id="4432"/>
    <lineage>
        <taxon>Eukaryota</taxon>
        <taxon>Viridiplantae</taxon>
        <taxon>Streptophyta</taxon>
        <taxon>Embryophyta</taxon>
        <taxon>Tracheophyta</taxon>
        <taxon>Spermatophyta</taxon>
        <taxon>Magnoliopsida</taxon>
        <taxon>Proteales</taxon>
        <taxon>Nelumbonaceae</taxon>
        <taxon>Nelumbo</taxon>
    </lineage>
</organism>
<sequence>MAATSLNRNIIYEIAFIAPKNSPNHTAIGNDSIATAAVEENIAAATLASPLSSLLLPQPLETAKLHRMFDELITQTTSAHEFTKSKVHHPAWAVYTFAKLYYNAQQETFGDQIFYFD</sequence>
<dbReference type="AlphaFoldDB" id="A0A822YFT3"/>
<evidence type="ECO:0000313" key="2">
    <source>
        <dbReference type="Proteomes" id="UP000607653"/>
    </source>
</evidence>
<gene>
    <name evidence="1" type="ORF">HUJ06_010133</name>
</gene>
<protein>
    <submittedName>
        <fullName evidence="1">Uncharacterized protein</fullName>
    </submittedName>
</protein>
<accession>A0A822YFT3</accession>
<name>A0A822YFT3_NELNU</name>
<keyword evidence="2" id="KW-1185">Reference proteome</keyword>